<gene>
    <name evidence="1" type="ORF">MS3_00755</name>
</gene>
<organism evidence="1">
    <name type="scientific">Schistosoma haematobium</name>
    <name type="common">Blood fluke</name>
    <dbReference type="NCBI Taxonomy" id="6185"/>
    <lineage>
        <taxon>Eukaryota</taxon>
        <taxon>Metazoa</taxon>
        <taxon>Spiralia</taxon>
        <taxon>Lophotrochozoa</taxon>
        <taxon>Platyhelminthes</taxon>
        <taxon>Trematoda</taxon>
        <taxon>Digenea</taxon>
        <taxon>Strigeidida</taxon>
        <taxon>Schistosomatoidea</taxon>
        <taxon>Schistosomatidae</taxon>
        <taxon>Schistosoma</taxon>
    </lineage>
</organism>
<dbReference type="AlphaFoldDB" id="A0A094ZI81"/>
<accession>A0A094ZI81</accession>
<name>A0A094ZI81_SCHHA</name>
<proteinExistence type="predicted"/>
<reference evidence="1" key="1">
    <citation type="journal article" date="2012" name="Nat. Genet.">
        <title>Whole-genome sequence of Schistosoma haematobium.</title>
        <authorList>
            <person name="Young N.D."/>
            <person name="Jex A.R."/>
            <person name="Li B."/>
            <person name="Liu S."/>
            <person name="Yang L."/>
            <person name="Xiong Z."/>
            <person name="Li Y."/>
            <person name="Cantacessi C."/>
            <person name="Hall R.S."/>
            <person name="Xu X."/>
            <person name="Chen F."/>
            <person name="Wu X."/>
            <person name="Zerlotini A."/>
            <person name="Oliveira G."/>
            <person name="Hofmann A."/>
            <person name="Zhang G."/>
            <person name="Fang X."/>
            <person name="Kang Y."/>
            <person name="Campbell B.E."/>
            <person name="Loukas A."/>
            <person name="Ranganathan S."/>
            <person name="Rollinson D."/>
            <person name="Rinaldi G."/>
            <person name="Brindley P.J."/>
            <person name="Yang H."/>
            <person name="Wang J."/>
            <person name="Wang J."/>
            <person name="Gasser R.B."/>
        </authorList>
    </citation>
    <scope>NUCLEOTIDE SEQUENCE [LARGE SCALE GENOMIC DNA]</scope>
</reference>
<evidence type="ECO:0000313" key="1">
    <source>
        <dbReference type="EMBL" id="KGB32609.1"/>
    </source>
</evidence>
<dbReference type="EMBL" id="KL250510">
    <property type="protein sequence ID" value="KGB32609.1"/>
    <property type="molecule type" value="Genomic_DNA"/>
</dbReference>
<sequence>MEALLACVDIPPDCHDAIPLLNLENKSFSKFFKRILKRLEKGETCVQKALPKLSDNDTEEESEYVLIGTAQEENSRILFARLPNSSGSNEVYKLPFVRFTVRRTNEPITKQNQDAANNSHSQIENPRFASMIDKAIDHVLDRINKGKDIKIGPNLVAISPCVSFMVKPVQSSAGNNIKLNNTNNRKDQLSTEDYEELESFLQNDSVVNHVHYSTDYVVVDDNDRKHKHKKRKCTNDD</sequence>
<protein>
    <submittedName>
        <fullName evidence="1">Uncharacterized protein</fullName>
    </submittedName>
</protein>